<sequence>MAKLLTPVIICFLCLIAPITVHAQQKYRVLYDYNTEATTYLALDNTNTVIDTLIKPRLRRNSLVEIKLVNVNPFAVDVVAEIKEEDLQTSGSGFNFTSLLGGISGMGGDNLGLNVSQSSLTNSKFFDSASRGASVSNAFTELSNKMTAVRALENTLKANLLNPNLDKEAILQNLKALAREQADARLSDPNANFYLYLSNLDKIINADRQQLSDDLDQMANQVEATTASDAALSRGELVERNRAIGNLEALKATLSNTVELTHLSIDEIRSLYTQLEAASFERTYDYQMDGDEVNINLKFVQSSFSESQDTDAEVTTLKTRSLKLFATGGFKINSSVALTLNNFGDKSKDFFISDDGVIGATANDYFIPNLSTMINFYPVIGDNFNVGGSFGLSIPLADDISGVNFLLGPSIFLGSKSRLSLSGGIAYGPVDRLTDGLEPGQTTNLSSLDNFTKSVYDFGYFFGISFSLFDIN</sequence>
<dbReference type="RefSeq" id="WP_228231744.1">
    <property type="nucleotide sequence ID" value="NZ_JAJGMW010000037.1"/>
</dbReference>
<evidence type="ECO:0000256" key="1">
    <source>
        <dbReference type="SAM" id="SignalP"/>
    </source>
</evidence>
<keyword evidence="3" id="KW-1185">Reference proteome</keyword>
<organism evidence="2 3">
    <name type="scientific">Leeuwenhoekiella parthenopeia</name>
    <dbReference type="NCBI Taxonomy" id="2890320"/>
    <lineage>
        <taxon>Bacteria</taxon>
        <taxon>Pseudomonadati</taxon>
        <taxon>Bacteroidota</taxon>
        <taxon>Flavobacteriia</taxon>
        <taxon>Flavobacteriales</taxon>
        <taxon>Flavobacteriaceae</taxon>
        <taxon>Leeuwenhoekiella</taxon>
    </lineage>
</organism>
<evidence type="ECO:0000313" key="2">
    <source>
        <dbReference type="EMBL" id="MCC4214687.1"/>
    </source>
</evidence>
<name>A0ABS8GZQ8_9FLAO</name>
<dbReference type="Proteomes" id="UP001197770">
    <property type="component" value="Unassembled WGS sequence"/>
</dbReference>
<dbReference type="EMBL" id="JAJGMW010000037">
    <property type="protein sequence ID" value="MCC4214687.1"/>
    <property type="molecule type" value="Genomic_DNA"/>
</dbReference>
<protein>
    <submittedName>
        <fullName evidence="2">Uncharacterized protein</fullName>
    </submittedName>
</protein>
<comment type="caution">
    <text evidence="2">The sequence shown here is derived from an EMBL/GenBank/DDBJ whole genome shotgun (WGS) entry which is preliminary data.</text>
</comment>
<keyword evidence="1" id="KW-0732">Signal</keyword>
<evidence type="ECO:0000313" key="3">
    <source>
        <dbReference type="Proteomes" id="UP001197770"/>
    </source>
</evidence>
<accession>A0ABS8GZQ8</accession>
<feature type="signal peptide" evidence="1">
    <location>
        <begin position="1"/>
        <end position="23"/>
    </location>
</feature>
<reference evidence="2 3" key="1">
    <citation type="submission" date="2021-11" db="EMBL/GenBank/DDBJ databases">
        <title>Seasonal and diel survey of microbial diversity of the Tyrrhenian coast.</title>
        <authorList>
            <person name="Gattoni G."/>
            <person name="Corral P."/>
        </authorList>
    </citation>
    <scope>NUCLEOTIDE SEQUENCE [LARGE SCALE GENOMIC DNA]</scope>
    <source>
        <strain evidence="2 3">Mr9</strain>
    </source>
</reference>
<feature type="chain" id="PRO_5047331343" evidence="1">
    <location>
        <begin position="24"/>
        <end position="472"/>
    </location>
</feature>
<gene>
    <name evidence="2" type="ORF">LLW17_18330</name>
</gene>
<proteinExistence type="predicted"/>